<protein>
    <recommendedName>
        <fullName evidence="3">Zinc/iron-chelating domain-containing protein</fullName>
    </recommendedName>
</protein>
<dbReference type="KEGG" id="dalk:DSCA_30970"/>
<sequence length="210" mass="24406">MNLTPESFLATRHRYLPLMNRLKTLFDEMDRAYQAAADRYGFRCNGCEDNCCLTRFHHHTLVEYLYLVDGVRALDPVLRRAVLSRAVTVFTRTAEADQRGESVRIMCPLNQEGRCVAYAHRPMICRLHGIPHELHRPGGTVLRQPGCDSFFDQCRHSGTTMYIQFDRTPFYRQMALLEKELRRLTGYGDKIKLTIAQMLVTLTERAYEID</sequence>
<dbReference type="AlphaFoldDB" id="A0A5K7YWV3"/>
<gene>
    <name evidence="1" type="ORF">DSCA_30970</name>
</gene>
<dbReference type="RefSeq" id="WP_231716501.1">
    <property type="nucleotide sequence ID" value="NZ_AP021874.1"/>
</dbReference>
<evidence type="ECO:0008006" key="3">
    <source>
        <dbReference type="Google" id="ProtNLM"/>
    </source>
</evidence>
<keyword evidence="2" id="KW-1185">Reference proteome</keyword>
<dbReference type="EMBL" id="AP021874">
    <property type="protein sequence ID" value="BBO69167.1"/>
    <property type="molecule type" value="Genomic_DNA"/>
</dbReference>
<evidence type="ECO:0000313" key="2">
    <source>
        <dbReference type="Proteomes" id="UP000427906"/>
    </source>
</evidence>
<dbReference type="Proteomes" id="UP000427906">
    <property type="component" value="Chromosome"/>
</dbReference>
<accession>A0A5K7YWV3</accession>
<reference evidence="1 2" key="1">
    <citation type="submission" date="2019-11" db="EMBL/GenBank/DDBJ databases">
        <title>Comparative genomics of hydrocarbon-degrading Desulfosarcina strains.</title>
        <authorList>
            <person name="Watanabe M."/>
            <person name="Kojima H."/>
            <person name="Fukui M."/>
        </authorList>
    </citation>
    <scope>NUCLEOTIDE SEQUENCE [LARGE SCALE GENOMIC DNA]</scope>
    <source>
        <strain evidence="1 2">PL12</strain>
    </source>
</reference>
<name>A0A5K7YWV3_9BACT</name>
<proteinExistence type="predicted"/>
<organism evidence="1 2">
    <name type="scientific">Desulfosarcina alkanivorans</name>
    <dbReference type="NCBI Taxonomy" id="571177"/>
    <lineage>
        <taxon>Bacteria</taxon>
        <taxon>Pseudomonadati</taxon>
        <taxon>Thermodesulfobacteriota</taxon>
        <taxon>Desulfobacteria</taxon>
        <taxon>Desulfobacterales</taxon>
        <taxon>Desulfosarcinaceae</taxon>
        <taxon>Desulfosarcina</taxon>
    </lineage>
</organism>
<evidence type="ECO:0000313" key="1">
    <source>
        <dbReference type="EMBL" id="BBO69167.1"/>
    </source>
</evidence>